<dbReference type="Proteomes" id="UP000284120">
    <property type="component" value="Unassembled WGS sequence"/>
</dbReference>
<accession>A0A3S4RSD0</accession>
<dbReference type="EMBL" id="SAYW01000001">
    <property type="protein sequence ID" value="RWU09943.1"/>
    <property type="molecule type" value="Genomic_DNA"/>
</dbReference>
<dbReference type="OrthoDB" id="1431329at2"/>
<dbReference type="PROSITE" id="PS51257">
    <property type="entry name" value="PROKAR_LIPOPROTEIN"/>
    <property type="match status" value="1"/>
</dbReference>
<organism evidence="1 2">
    <name type="scientific">Pedobacter chitinilyticus</name>
    <dbReference type="NCBI Taxonomy" id="2233776"/>
    <lineage>
        <taxon>Bacteria</taxon>
        <taxon>Pseudomonadati</taxon>
        <taxon>Bacteroidota</taxon>
        <taxon>Sphingobacteriia</taxon>
        <taxon>Sphingobacteriales</taxon>
        <taxon>Sphingobacteriaceae</taxon>
        <taxon>Pedobacter</taxon>
    </lineage>
</organism>
<keyword evidence="2" id="KW-1185">Reference proteome</keyword>
<evidence type="ECO:0000313" key="2">
    <source>
        <dbReference type="Proteomes" id="UP000284120"/>
    </source>
</evidence>
<sequence length="199" mass="22971">MFKRFLYLSFIIVALFGCAKKFENKKQLLAFIADESNGLTSKKVLDHVDVAVSFLPWQTQAFDDSFSKTKLNKAQLKQLAQKYYFLVSLSKDHKEVLKQLPFNEYSEMVQVLSFRMQNYIGITLDDEEKVAPLTCLFQPTYGYANANTILVVFEKSKLEKAKQIQFFMIEFGFKTGNITFDFNSKTIEKISKNSSLPTE</sequence>
<gene>
    <name evidence="1" type="ORF">DPV69_00935</name>
</gene>
<name>A0A3S4RSD0_9SPHI</name>
<dbReference type="AlphaFoldDB" id="A0A3S4RSD0"/>
<protein>
    <recommendedName>
        <fullName evidence="3">Lipoprotein</fullName>
    </recommendedName>
</protein>
<evidence type="ECO:0008006" key="3">
    <source>
        <dbReference type="Google" id="ProtNLM"/>
    </source>
</evidence>
<evidence type="ECO:0000313" key="1">
    <source>
        <dbReference type="EMBL" id="RWU09943.1"/>
    </source>
</evidence>
<reference evidence="1 2" key="1">
    <citation type="submission" date="2018-06" db="EMBL/GenBank/DDBJ databases">
        <title>Pedobacter endophyticus sp. nov., an endophytic bacterium isolated from a leaf of Triticum aestivum.</title>
        <authorList>
            <person name="Zhang L."/>
        </authorList>
    </citation>
    <scope>NUCLEOTIDE SEQUENCE [LARGE SCALE GENOMIC DNA]</scope>
    <source>
        <strain evidence="1 2">CM134L-2</strain>
    </source>
</reference>
<proteinExistence type="predicted"/>
<dbReference type="RefSeq" id="WP_113645438.1">
    <property type="nucleotide sequence ID" value="NZ_QMHN01000001.1"/>
</dbReference>
<comment type="caution">
    <text evidence="1">The sequence shown here is derived from an EMBL/GenBank/DDBJ whole genome shotgun (WGS) entry which is preliminary data.</text>
</comment>